<keyword evidence="3" id="KW-1185">Reference proteome</keyword>
<comment type="caution">
    <text evidence="2">The sequence shown here is derived from an EMBL/GenBank/DDBJ whole genome shotgun (WGS) entry which is preliminary data.</text>
</comment>
<dbReference type="EMBL" id="QUOT01000002">
    <property type="protein sequence ID" value="REL24387.1"/>
    <property type="molecule type" value="Genomic_DNA"/>
</dbReference>
<dbReference type="InterPro" id="IPR000182">
    <property type="entry name" value="GNAT_dom"/>
</dbReference>
<dbReference type="SUPFAM" id="SSF55729">
    <property type="entry name" value="Acyl-CoA N-acyltransferases (Nat)"/>
    <property type="match status" value="1"/>
</dbReference>
<name>A0A3E0TJ75_9GAMM</name>
<protein>
    <submittedName>
        <fullName evidence="2">N-acetyltransferase</fullName>
    </submittedName>
</protein>
<dbReference type="InterPro" id="IPR051531">
    <property type="entry name" value="N-acetyltransferase"/>
</dbReference>
<dbReference type="RefSeq" id="WP_116018716.1">
    <property type="nucleotide sequence ID" value="NZ_QUOT01000002.1"/>
</dbReference>
<dbReference type="PANTHER" id="PTHR43792:SF9">
    <property type="entry name" value="RIBOSOMAL-PROTEIN-ALANINE ACETYLTRANSFERASE"/>
    <property type="match status" value="1"/>
</dbReference>
<dbReference type="PROSITE" id="PS51186">
    <property type="entry name" value="GNAT"/>
    <property type="match status" value="1"/>
</dbReference>
<dbReference type="InterPro" id="IPR016181">
    <property type="entry name" value="Acyl_CoA_acyltransferase"/>
</dbReference>
<gene>
    <name evidence="2" type="ORF">DXX94_18770</name>
</gene>
<proteinExistence type="predicted"/>
<dbReference type="PANTHER" id="PTHR43792">
    <property type="entry name" value="GNAT FAMILY, PUTATIVE (AFU_ORTHOLOGUE AFUA_3G00765)-RELATED-RELATED"/>
    <property type="match status" value="1"/>
</dbReference>
<dbReference type="Proteomes" id="UP000256899">
    <property type="component" value="Unassembled WGS sequence"/>
</dbReference>
<dbReference type="AlphaFoldDB" id="A0A3E0TJ75"/>
<dbReference type="GO" id="GO:0005737">
    <property type="term" value="C:cytoplasm"/>
    <property type="evidence" value="ECO:0007669"/>
    <property type="project" value="TreeGrafter"/>
</dbReference>
<accession>A0A3E0TJ75</accession>
<sequence>MNFPQLTTERLLLTQLTQDDATAILELFSNSQVIEYYDLSEFTEISQATDLIHFFQKRFTDATGIRWGIRLKQSNQLIGTCGFNSWSPAMKNGVIGYDLHPKFWRQGLAFEAVQAIVKAAFAGDLACGAIHRIQADTVPGNSASETLLEKLGFKLEGIRRESGYWKGQFHDLKCFGLLATEYSMN</sequence>
<keyword evidence="2" id="KW-0808">Transferase</keyword>
<feature type="domain" description="N-acetyltransferase" evidence="1">
    <location>
        <begin position="11"/>
        <end position="185"/>
    </location>
</feature>
<evidence type="ECO:0000313" key="3">
    <source>
        <dbReference type="Proteomes" id="UP000256899"/>
    </source>
</evidence>
<dbReference type="GO" id="GO:0008999">
    <property type="term" value="F:protein-N-terminal-alanine acetyltransferase activity"/>
    <property type="evidence" value="ECO:0007669"/>
    <property type="project" value="TreeGrafter"/>
</dbReference>
<dbReference type="Pfam" id="PF13302">
    <property type="entry name" value="Acetyltransf_3"/>
    <property type="match status" value="1"/>
</dbReference>
<evidence type="ECO:0000313" key="2">
    <source>
        <dbReference type="EMBL" id="REL24387.1"/>
    </source>
</evidence>
<dbReference type="Gene3D" id="3.40.630.30">
    <property type="match status" value="1"/>
</dbReference>
<evidence type="ECO:0000259" key="1">
    <source>
        <dbReference type="PROSITE" id="PS51186"/>
    </source>
</evidence>
<reference evidence="3" key="1">
    <citation type="submission" date="2018-08" db="EMBL/GenBank/DDBJ databases">
        <title>Thalassotalea euphylliae genome.</title>
        <authorList>
            <person name="Summers S."/>
            <person name="Rice S.A."/>
            <person name="Freckelton M.L."/>
            <person name="Nedved B.T."/>
            <person name="Hadfield M.G."/>
        </authorList>
    </citation>
    <scope>NUCLEOTIDE SEQUENCE [LARGE SCALE GENOMIC DNA]</scope>
    <source>
        <strain evidence="3">H3</strain>
    </source>
</reference>
<organism evidence="2 3">
    <name type="scientific">Thalassotalea euphylliae</name>
    <dbReference type="NCBI Taxonomy" id="1655234"/>
    <lineage>
        <taxon>Bacteria</taxon>
        <taxon>Pseudomonadati</taxon>
        <taxon>Pseudomonadota</taxon>
        <taxon>Gammaproteobacteria</taxon>
        <taxon>Alteromonadales</taxon>
        <taxon>Colwelliaceae</taxon>
        <taxon>Thalassotalea</taxon>
    </lineage>
</organism>